<evidence type="ECO:0000256" key="2">
    <source>
        <dbReference type="ARBA" id="ARBA00022561"/>
    </source>
</evidence>
<dbReference type="InterPro" id="IPR014872">
    <property type="entry name" value="Dicistrovirus_capsid-polyPr_C"/>
</dbReference>
<dbReference type="Gene3D" id="2.60.120.20">
    <property type="match status" value="3"/>
</dbReference>
<dbReference type="SUPFAM" id="SSF88633">
    <property type="entry name" value="Positive stranded ssRNA viruses"/>
    <property type="match status" value="3"/>
</dbReference>
<evidence type="ECO:0000259" key="6">
    <source>
        <dbReference type="Pfam" id="PF08762"/>
    </source>
</evidence>
<dbReference type="CDD" id="cd00205">
    <property type="entry name" value="rhv_like"/>
    <property type="match status" value="2"/>
</dbReference>
<dbReference type="Pfam" id="PF00073">
    <property type="entry name" value="Rhv"/>
    <property type="match status" value="1"/>
</dbReference>
<evidence type="ECO:0000259" key="5">
    <source>
        <dbReference type="Pfam" id="PF00073"/>
    </source>
</evidence>
<proteinExistence type="predicted"/>
<evidence type="ECO:0000256" key="4">
    <source>
        <dbReference type="SAM" id="MobiDB-lite"/>
    </source>
</evidence>
<evidence type="ECO:0000313" key="7">
    <source>
        <dbReference type="EMBL" id="QKN88959.1"/>
    </source>
</evidence>
<dbReference type="Pfam" id="PF12264">
    <property type="entry name" value="Waikav_capsid_1"/>
    <property type="match status" value="1"/>
</dbReference>
<dbReference type="InterPro" id="IPR033703">
    <property type="entry name" value="Rhv-like"/>
</dbReference>
<name>A0A6M9Z837_9VIRU</name>
<feature type="region of interest" description="Disordered" evidence="4">
    <location>
        <begin position="1"/>
        <end position="26"/>
    </location>
</feature>
<feature type="domain" description="Dicistrovirus capsid-polyprotein C-terminal" evidence="6">
    <location>
        <begin position="617"/>
        <end position="799"/>
    </location>
</feature>
<organism evidence="7">
    <name type="scientific">Picornavirales sp</name>
    <dbReference type="NCBI Taxonomy" id="1955153"/>
    <lineage>
        <taxon>Viruses</taxon>
        <taxon>Riboviria</taxon>
        <taxon>Orthornavirae</taxon>
        <taxon>Pisuviricota</taxon>
        <taxon>Pisoniviricetes</taxon>
        <taxon>Picornavirales</taxon>
    </lineage>
</organism>
<feature type="domain" description="Picornavirus capsid" evidence="5">
    <location>
        <begin position="421"/>
        <end position="509"/>
    </location>
</feature>
<dbReference type="InterPro" id="IPR029053">
    <property type="entry name" value="Viral_coat"/>
</dbReference>
<reference evidence="7" key="1">
    <citation type="submission" date="2020-01" db="EMBL/GenBank/DDBJ databases">
        <title>Viral genomes from wild and zoo birds in China.</title>
        <authorList>
            <person name="Lu J."/>
            <person name="Shan T."/>
            <person name="Yang S."/>
            <person name="Zhang W."/>
        </authorList>
    </citation>
    <scope>NUCLEOTIDE SEQUENCE</scope>
    <source>
        <strain evidence="7">Ybw202shi06</strain>
    </source>
</reference>
<dbReference type="GO" id="GO:0019028">
    <property type="term" value="C:viral capsid"/>
    <property type="evidence" value="ECO:0007669"/>
    <property type="project" value="UniProtKB-KW"/>
</dbReference>
<feature type="compositionally biased region" description="Polar residues" evidence="4">
    <location>
        <begin position="1"/>
        <end position="22"/>
    </location>
</feature>
<evidence type="ECO:0000256" key="1">
    <source>
        <dbReference type="ARBA" id="ARBA00004328"/>
    </source>
</evidence>
<dbReference type="EMBL" id="MT138149">
    <property type="protein sequence ID" value="QKN88959.1"/>
    <property type="molecule type" value="Genomic_RNA"/>
</dbReference>
<sequence>MTTTNDNNSTQIRSSENEQSIYDQPGNLYDNLAPDVSTYINTNFMEQRIVNARQAYPSSHMELSSRVEKEMSDGQWMALQQLMKPVQIAQFAWTTTQTRNTQLYGTSIPNILSTVESLMYRTLSMYAFYKLSPCFRIQVNATQFHQGQLICAFDPFSFTQNSLTNDELTIYSATGLPNVKIMASDSEAAELCIPFIHPRSYLTTNSTGVYNNLGYFSVLILNPLMAADGASPQLTVTIWIYAKDAQVHVPINYHEPILESSGILSQLSDSIQPLVNNVKTGIGQATDLIGNVATGNLGQALRKGQGLIDTLGNVFGFDYPARTIQPDKTISPVENLALGKGKSQSQRLAIDAFSAHQLQDDIASESRSAMDLLKICQMPMLYTQFSFSGTSAMDTLLYSTPIHPCISPQYQSTIQNLPGIQRTYLSYVTNAFMYWSGGIIFDIEIIATKFHSGKLLFAYVPNYQTVPPTYIDASTALPNVIIDLQQSSVTSFKIPWTSPTAMKATSYITPRTGSDTDYILGTLVCYVQNTLAYASNVAPSVEVNIYIRAAPDYSLYVPKRPSFNAYVVPPTTPVENVEESSGIGLINDKNVTTTTSAVLSKDQDNSIPRSHFGEDYSLLDLIKRFSFLETQTVAEIPATGNISNPTVFPARLAVFTPDSNNEQESYLAYWARIYCCWTGTVRYKYIAPLPRTTEQSLTIAHIPDYSATFIDNSHSTIDYLYYLNGFGTVRTNLSQDNAIEFEVPYYSKYNMLLTRVKSNDINIYANGFLYVINQSPTSTETVQQDIYIAAGDDFRFIYLRPPSVDFSNQVVFTATLP</sequence>
<keyword evidence="3" id="KW-0946">Virion</keyword>
<keyword evidence="2" id="KW-0167">Capsid protein</keyword>
<evidence type="ECO:0000256" key="3">
    <source>
        <dbReference type="ARBA" id="ARBA00022844"/>
    </source>
</evidence>
<dbReference type="GO" id="GO:0005198">
    <property type="term" value="F:structural molecule activity"/>
    <property type="evidence" value="ECO:0007669"/>
    <property type="project" value="InterPro"/>
</dbReference>
<dbReference type="InterPro" id="IPR001676">
    <property type="entry name" value="Picornavirus_capsid"/>
</dbReference>
<comment type="subcellular location">
    <subcellularLocation>
        <location evidence="1">Virion</location>
    </subcellularLocation>
</comment>
<protein>
    <recommendedName>
        <fullName evidence="8">Structural polyprotein</fullName>
    </recommendedName>
</protein>
<dbReference type="InterPro" id="IPR024379">
    <property type="entry name" value="Waikavirus_capsid-1"/>
</dbReference>
<evidence type="ECO:0008006" key="8">
    <source>
        <dbReference type="Google" id="ProtNLM"/>
    </source>
</evidence>
<dbReference type="Pfam" id="PF08762">
    <property type="entry name" value="CRPV_capsid"/>
    <property type="match status" value="1"/>
</dbReference>
<accession>A0A6M9Z837</accession>